<proteinExistence type="predicted"/>
<dbReference type="AlphaFoldDB" id="A0A2A5RIY5"/>
<organism evidence="1 2">
    <name type="scientific">Lactococcus fujiensis JCM 16395</name>
    <dbReference type="NCBI Taxonomy" id="1291764"/>
    <lineage>
        <taxon>Bacteria</taxon>
        <taxon>Bacillati</taxon>
        <taxon>Bacillota</taxon>
        <taxon>Bacilli</taxon>
        <taxon>Lactobacillales</taxon>
        <taxon>Streptococcaceae</taxon>
        <taxon>Lactococcus</taxon>
    </lineage>
</organism>
<evidence type="ECO:0000313" key="2">
    <source>
        <dbReference type="Proteomes" id="UP000218181"/>
    </source>
</evidence>
<dbReference type="Proteomes" id="UP000218181">
    <property type="component" value="Unassembled WGS sequence"/>
</dbReference>
<evidence type="ECO:0000313" key="1">
    <source>
        <dbReference type="EMBL" id="PCR99077.1"/>
    </source>
</evidence>
<reference evidence="1 2" key="1">
    <citation type="submission" date="2014-12" db="EMBL/GenBank/DDBJ databases">
        <title>Draft genome sequences of 10 type strains of Lactococcus.</title>
        <authorList>
            <person name="Sun Z."/>
            <person name="Zhong Z."/>
            <person name="Liu W."/>
            <person name="Zhang W."/>
            <person name="Zhang H."/>
        </authorList>
    </citation>
    <scope>NUCLEOTIDE SEQUENCE [LARGE SCALE GENOMIC DNA]</scope>
    <source>
        <strain evidence="1 2">JCM 16395</strain>
    </source>
</reference>
<name>A0A2A5RIY5_9LACT</name>
<comment type="caution">
    <text evidence="1">The sequence shown here is derived from an EMBL/GenBank/DDBJ whole genome shotgun (WGS) entry which is preliminary data.</text>
</comment>
<gene>
    <name evidence="1" type="ORF">RT41_GL000521</name>
</gene>
<sequence length="145" mass="17192">MTARYFLENVEKSQENPNSFFEGLYTKSFGKHIDFFLESRYTFSNFSLRENPHFFNKVPLDSKNEFSRVEKNFNNDNELNKTLKEFREDIYKITHDLIAPFSSKKFLIQNISGGFIQYVLYSSDVPMMAKLVMGIIISFYLCKRD</sequence>
<keyword evidence="2" id="KW-1185">Reference proteome</keyword>
<accession>A0A2A5RIY5</accession>
<protein>
    <submittedName>
        <fullName evidence="1">Uncharacterized protein</fullName>
    </submittedName>
</protein>
<dbReference type="EMBL" id="JXJU01000013">
    <property type="protein sequence ID" value="PCR99077.1"/>
    <property type="molecule type" value="Genomic_DNA"/>
</dbReference>